<dbReference type="Proteomes" id="UP001302602">
    <property type="component" value="Unassembled WGS sequence"/>
</dbReference>
<evidence type="ECO:0000313" key="2">
    <source>
        <dbReference type="Proteomes" id="UP001302602"/>
    </source>
</evidence>
<name>A0AAN6Z4T2_9PEZI</name>
<organism evidence="1 2">
    <name type="scientific">Parathielavia appendiculata</name>
    <dbReference type="NCBI Taxonomy" id="2587402"/>
    <lineage>
        <taxon>Eukaryota</taxon>
        <taxon>Fungi</taxon>
        <taxon>Dikarya</taxon>
        <taxon>Ascomycota</taxon>
        <taxon>Pezizomycotina</taxon>
        <taxon>Sordariomycetes</taxon>
        <taxon>Sordariomycetidae</taxon>
        <taxon>Sordariales</taxon>
        <taxon>Chaetomiaceae</taxon>
        <taxon>Parathielavia</taxon>
    </lineage>
</organism>
<accession>A0AAN6Z4T2</accession>
<protein>
    <recommendedName>
        <fullName evidence="3">Prolyl 4-hydroxylase alpha subunit Fe(2+) 2OG dioxygenase domain-containing protein</fullName>
    </recommendedName>
</protein>
<dbReference type="PANTHER" id="PTHR33099:SF7">
    <property type="entry name" value="MYND-TYPE DOMAIN-CONTAINING PROTEIN"/>
    <property type="match status" value="1"/>
</dbReference>
<gene>
    <name evidence="1" type="ORF">N657DRAFT_361265</name>
</gene>
<dbReference type="GeneID" id="87823749"/>
<evidence type="ECO:0008006" key="3">
    <source>
        <dbReference type="Google" id="ProtNLM"/>
    </source>
</evidence>
<keyword evidence="2" id="KW-1185">Reference proteome</keyword>
<proteinExistence type="predicted"/>
<sequence>MPPRFEFRNAEWSRVLDQCIEHVGATLGIGSPTTAKLYKMTIYEKGAMFKSHTDTEKIPGMCGILVICLPFPPSPFPFMKAEISF</sequence>
<dbReference type="AlphaFoldDB" id="A0AAN6Z4T2"/>
<dbReference type="EMBL" id="MU853226">
    <property type="protein sequence ID" value="KAK4125256.1"/>
    <property type="molecule type" value="Genomic_DNA"/>
</dbReference>
<comment type="caution">
    <text evidence="1">The sequence shown here is derived from an EMBL/GenBank/DDBJ whole genome shotgun (WGS) entry which is preliminary data.</text>
</comment>
<reference evidence="1" key="2">
    <citation type="submission" date="2023-05" db="EMBL/GenBank/DDBJ databases">
        <authorList>
            <consortium name="Lawrence Berkeley National Laboratory"/>
            <person name="Steindorff A."/>
            <person name="Hensen N."/>
            <person name="Bonometti L."/>
            <person name="Westerberg I."/>
            <person name="Brannstrom I.O."/>
            <person name="Guillou S."/>
            <person name="Cros-Aarteil S."/>
            <person name="Calhoun S."/>
            <person name="Haridas S."/>
            <person name="Kuo A."/>
            <person name="Mondo S."/>
            <person name="Pangilinan J."/>
            <person name="Riley R."/>
            <person name="Labutti K."/>
            <person name="Andreopoulos B."/>
            <person name="Lipzen A."/>
            <person name="Chen C."/>
            <person name="Yanf M."/>
            <person name="Daum C."/>
            <person name="Ng V."/>
            <person name="Clum A."/>
            <person name="Ohm R."/>
            <person name="Martin F."/>
            <person name="Silar P."/>
            <person name="Natvig D."/>
            <person name="Lalanne C."/>
            <person name="Gautier V."/>
            <person name="Ament-Velasquez S.L."/>
            <person name="Kruys A."/>
            <person name="Hutchinson M.I."/>
            <person name="Powell A.J."/>
            <person name="Barry K."/>
            <person name="Miller A.N."/>
            <person name="Grigoriev I.V."/>
            <person name="Debuchy R."/>
            <person name="Gladieux P."/>
            <person name="Thoren M.H."/>
            <person name="Johannesson H."/>
        </authorList>
    </citation>
    <scope>NUCLEOTIDE SEQUENCE</scope>
    <source>
        <strain evidence="1">CBS 731.68</strain>
    </source>
</reference>
<dbReference type="RefSeq" id="XP_062649027.1">
    <property type="nucleotide sequence ID" value="XM_062786979.1"/>
</dbReference>
<reference evidence="1" key="1">
    <citation type="journal article" date="2023" name="Mol. Phylogenet. Evol.">
        <title>Genome-scale phylogeny and comparative genomics of the fungal order Sordariales.</title>
        <authorList>
            <person name="Hensen N."/>
            <person name="Bonometti L."/>
            <person name="Westerberg I."/>
            <person name="Brannstrom I.O."/>
            <person name="Guillou S."/>
            <person name="Cros-Aarteil S."/>
            <person name="Calhoun S."/>
            <person name="Haridas S."/>
            <person name="Kuo A."/>
            <person name="Mondo S."/>
            <person name="Pangilinan J."/>
            <person name="Riley R."/>
            <person name="LaButti K."/>
            <person name="Andreopoulos B."/>
            <person name="Lipzen A."/>
            <person name="Chen C."/>
            <person name="Yan M."/>
            <person name="Daum C."/>
            <person name="Ng V."/>
            <person name="Clum A."/>
            <person name="Steindorff A."/>
            <person name="Ohm R.A."/>
            <person name="Martin F."/>
            <person name="Silar P."/>
            <person name="Natvig D.O."/>
            <person name="Lalanne C."/>
            <person name="Gautier V."/>
            <person name="Ament-Velasquez S.L."/>
            <person name="Kruys A."/>
            <person name="Hutchinson M.I."/>
            <person name="Powell A.J."/>
            <person name="Barry K."/>
            <person name="Miller A.N."/>
            <person name="Grigoriev I.V."/>
            <person name="Debuchy R."/>
            <person name="Gladieux P."/>
            <person name="Hiltunen Thoren M."/>
            <person name="Johannesson H."/>
        </authorList>
    </citation>
    <scope>NUCLEOTIDE SEQUENCE</scope>
    <source>
        <strain evidence="1">CBS 731.68</strain>
    </source>
</reference>
<dbReference type="PANTHER" id="PTHR33099">
    <property type="entry name" value="FE2OG DIOXYGENASE DOMAIN-CONTAINING PROTEIN"/>
    <property type="match status" value="1"/>
</dbReference>
<evidence type="ECO:0000313" key="1">
    <source>
        <dbReference type="EMBL" id="KAK4125256.1"/>
    </source>
</evidence>